<sequence>MKKSIIIGIITGIVVFLFVISCGMTRRTIGEDVGRNDAEPRDKTGAYPASWPVQDMPVTKNVNK</sequence>
<organism evidence="3 4">
    <name type="scientific">Dyadobacter fermentans (strain ATCC 700827 / DSM 18053 / CIP 107007 / KCTC 52180 / NS114)</name>
    <dbReference type="NCBI Taxonomy" id="471854"/>
    <lineage>
        <taxon>Bacteria</taxon>
        <taxon>Pseudomonadati</taxon>
        <taxon>Bacteroidota</taxon>
        <taxon>Cytophagia</taxon>
        <taxon>Cytophagales</taxon>
        <taxon>Spirosomataceae</taxon>
        <taxon>Dyadobacter</taxon>
    </lineage>
</organism>
<keyword evidence="2" id="KW-0812">Transmembrane</keyword>
<keyword evidence="2" id="KW-0472">Membrane</keyword>
<proteinExistence type="predicted"/>
<dbReference type="Proteomes" id="UP000002011">
    <property type="component" value="Chromosome"/>
</dbReference>
<dbReference type="AlphaFoldDB" id="C6W0J8"/>
<keyword evidence="4" id="KW-1185">Reference proteome</keyword>
<dbReference type="STRING" id="471854.Dfer_2386"/>
<dbReference type="PROSITE" id="PS51257">
    <property type="entry name" value="PROKAR_LIPOPROTEIN"/>
    <property type="match status" value="1"/>
</dbReference>
<feature type="region of interest" description="Disordered" evidence="1">
    <location>
        <begin position="32"/>
        <end position="64"/>
    </location>
</feature>
<dbReference type="EMBL" id="CP001619">
    <property type="protein sequence ID" value="ACT93604.1"/>
    <property type="molecule type" value="Genomic_DNA"/>
</dbReference>
<evidence type="ECO:0000256" key="2">
    <source>
        <dbReference type="SAM" id="Phobius"/>
    </source>
</evidence>
<dbReference type="HOGENOM" id="CLU_2860537_0_0_10"/>
<evidence type="ECO:0000256" key="1">
    <source>
        <dbReference type="SAM" id="MobiDB-lite"/>
    </source>
</evidence>
<gene>
    <name evidence="3" type="ordered locus">Dfer_2386</name>
</gene>
<accession>C6W0J8</accession>
<evidence type="ECO:0008006" key="5">
    <source>
        <dbReference type="Google" id="ProtNLM"/>
    </source>
</evidence>
<feature type="transmembrane region" description="Helical" evidence="2">
    <location>
        <begin position="6"/>
        <end position="25"/>
    </location>
</feature>
<name>C6W0J8_DYAFD</name>
<dbReference type="RefSeq" id="WP_015811854.1">
    <property type="nucleotide sequence ID" value="NC_013037.1"/>
</dbReference>
<dbReference type="KEGG" id="dfe:Dfer_2386"/>
<evidence type="ECO:0000313" key="3">
    <source>
        <dbReference type="EMBL" id="ACT93604.1"/>
    </source>
</evidence>
<keyword evidence="2" id="KW-1133">Transmembrane helix</keyword>
<evidence type="ECO:0000313" key="4">
    <source>
        <dbReference type="Proteomes" id="UP000002011"/>
    </source>
</evidence>
<protein>
    <recommendedName>
        <fullName evidence="5">Lipoprotein</fullName>
    </recommendedName>
</protein>
<reference evidence="3 4" key="1">
    <citation type="journal article" date="2009" name="Stand. Genomic Sci.">
        <title>Complete genome sequence of Dyadobacter fermentans type strain (NS114).</title>
        <authorList>
            <person name="Lang E."/>
            <person name="Lapidus A."/>
            <person name="Chertkov O."/>
            <person name="Brettin T."/>
            <person name="Detter J.C."/>
            <person name="Han C."/>
            <person name="Copeland A."/>
            <person name="Glavina Del Rio T."/>
            <person name="Nolan M."/>
            <person name="Chen F."/>
            <person name="Lucas S."/>
            <person name="Tice H."/>
            <person name="Cheng J.F."/>
            <person name="Land M."/>
            <person name="Hauser L."/>
            <person name="Chang Y.J."/>
            <person name="Jeffries C.D."/>
            <person name="Kopitz M."/>
            <person name="Bruce D."/>
            <person name="Goodwin L."/>
            <person name="Pitluck S."/>
            <person name="Ovchinnikova G."/>
            <person name="Pati A."/>
            <person name="Ivanova N."/>
            <person name="Mavrommatis K."/>
            <person name="Chen A."/>
            <person name="Palaniappan K."/>
            <person name="Chain P."/>
            <person name="Bristow J."/>
            <person name="Eisen J.A."/>
            <person name="Markowitz V."/>
            <person name="Hugenholtz P."/>
            <person name="Goker M."/>
            <person name="Rohde M."/>
            <person name="Kyrpides N.C."/>
            <person name="Klenk H.P."/>
        </authorList>
    </citation>
    <scope>NUCLEOTIDE SEQUENCE [LARGE SCALE GENOMIC DNA]</scope>
    <source>
        <strain evidence="4">ATCC 700827 / DSM 18053 / CIP 107007 / KCTC 52180 / NS114</strain>
    </source>
</reference>
<feature type="compositionally biased region" description="Basic and acidic residues" evidence="1">
    <location>
        <begin position="32"/>
        <end position="44"/>
    </location>
</feature>